<organism evidence="3 4">
    <name type="scientific">Pseudomonas berkeleyensis</name>
    <dbReference type="NCBI Taxonomy" id="2726956"/>
    <lineage>
        <taxon>Bacteria</taxon>
        <taxon>Pseudomonadati</taxon>
        <taxon>Pseudomonadota</taxon>
        <taxon>Gammaproteobacteria</taxon>
        <taxon>Pseudomonadales</taxon>
        <taxon>Pseudomonadaceae</taxon>
        <taxon>Pseudomonas</taxon>
    </lineage>
</organism>
<evidence type="ECO:0000256" key="2">
    <source>
        <dbReference type="ARBA" id="ARBA00023134"/>
    </source>
</evidence>
<name>A0A7G5DIF2_9PSED</name>
<protein>
    <recommendedName>
        <fullName evidence="5">GTPase domain-containing protein</fullName>
    </recommendedName>
</protein>
<dbReference type="EMBL" id="CP059139">
    <property type="protein sequence ID" value="QMV61527.1"/>
    <property type="molecule type" value="Genomic_DNA"/>
</dbReference>
<dbReference type="CDD" id="cd00882">
    <property type="entry name" value="Ras_like_GTPase"/>
    <property type="match status" value="1"/>
</dbReference>
<dbReference type="Proteomes" id="UP000515276">
    <property type="component" value="Chromosome"/>
</dbReference>
<dbReference type="Gene3D" id="3.40.50.300">
    <property type="entry name" value="P-loop containing nucleotide triphosphate hydrolases"/>
    <property type="match status" value="1"/>
</dbReference>
<gene>
    <name evidence="3" type="ORF">HS968_15935</name>
</gene>
<evidence type="ECO:0000256" key="1">
    <source>
        <dbReference type="ARBA" id="ARBA00022741"/>
    </source>
</evidence>
<accession>A0A7G5DIF2</accession>
<proteinExistence type="predicted"/>
<dbReference type="Pfam" id="PF00025">
    <property type="entry name" value="Arf"/>
    <property type="match status" value="1"/>
</dbReference>
<dbReference type="AlphaFoldDB" id="A0A7G5DIF2"/>
<evidence type="ECO:0000313" key="3">
    <source>
        <dbReference type="EMBL" id="QMV61527.1"/>
    </source>
</evidence>
<sequence length="221" mass="24627">MAWQIVAAAVGGLAVGVWGWVKRDKVVAAWDSLVIALRGKKVTVLGARGSGKTTLLTFLSKGELPKGNAQTTSAKRVAANRLKLKDLQLDLKETKDLPGGEAAIQQWKELHDASDFVIYLIKAHEMDVGRVEYDLKLISEWQEKHKSKPRLLVVATHMDLDKGFVMLKENEQGDFHDRFVGKLQRCFSSFKTMPSLYLGGLNNQSNTEDLVIKVIGWMHNA</sequence>
<dbReference type="GO" id="GO:0005525">
    <property type="term" value="F:GTP binding"/>
    <property type="evidence" value="ECO:0007669"/>
    <property type="project" value="UniProtKB-KW"/>
</dbReference>
<dbReference type="InterPro" id="IPR027417">
    <property type="entry name" value="P-loop_NTPase"/>
</dbReference>
<keyword evidence="4" id="KW-1185">Reference proteome</keyword>
<dbReference type="SUPFAM" id="SSF52540">
    <property type="entry name" value="P-loop containing nucleoside triphosphate hydrolases"/>
    <property type="match status" value="1"/>
</dbReference>
<evidence type="ECO:0000313" key="4">
    <source>
        <dbReference type="Proteomes" id="UP000515276"/>
    </source>
</evidence>
<dbReference type="InterPro" id="IPR006689">
    <property type="entry name" value="Small_GTPase_ARF/SAR"/>
</dbReference>
<evidence type="ECO:0008006" key="5">
    <source>
        <dbReference type="Google" id="ProtNLM"/>
    </source>
</evidence>
<dbReference type="GO" id="GO:0003924">
    <property type="term" value="F:GTPase activity"/>
    <property type="evidence" value="ECO:0007669"/>
    <property type="project" value="InterPro"/>
</dbReference>
<dbReference type="RefSeq" id="WP_088135365.1">
    <property type="nucleotide sequence ID" value="NZ_CP059139.1"/>
</dbReference>
<keyword evidence="1" id="KW-0547">Nucleotide-binding</keyword>
<keyword evidence="2" id="KW-0342">GTP-binding</keyword>
<reference evidence="3 4" key="1">
    <citation type="journal article" date="2020" name="G3 (Bethesda)">
        <title>CeMbio - The Caenorhabditis elegans Microbiome Resource.</title>
        <authorList>
            <person name="Dirksen P."/>
            <person name="Assie A."/>
            <person name="Zimmermann J."/>
            <person name="Zhang F."/>
            <person name="Tietje A.M."/>
            <person name="Marsh S.A."/>
            <person name="Felix M.A."/>
            <person name="Shapira M."/>
            <person name="Kaleta C."/>
            <person name="Schulenburg H."/>
            <person name="Samuel B."/>
        </authorList>
    </citation>
    <scope>NUCLEOTIDE SEQUENCE [LARGE SCALE GENOMIC DNA]</scope>
    <source>
        <strain evidence="3 4">MSPm1</strain>
    </source>
</reference>